<dbReference type="GO" id="GO:0016787">
    <property type="term" value="F:hydrolase activity"/>
    <property type="evidence" value="ECO:0007669"/>
    <property type="project" value="UniProtKB-KW"/>
</dbReference>
<organism evidence="2 3">
    <name type="scientific">Desulfovibrio subterraneus</name>
    <dbReference type="NCBI Taxonomy" id="2718620"/>
    <lineage>
        <taxon>Bacteria</taxon>
        <taxon>Pseudomonadati</taxon>
        <taxon>Thermodesulfobacteriota</taxon>
        <taxon>Desulfovibrionia</taxon>
        <taxon>Desulfovibrionales</taxon>
        <taxon>Desulfovibrionaceae</taxon>
        <taxon>Desulfovibrio</taxon>
    </lineage>
</organism>
<keyword evidence="3" id="KW-1185">Reference proteome</keyword>
<protein>
    <submittedName>
        <fullName evidence="2">HD family phosphohydrolase</fullName>
    </submittedName>
</protein>
<dbReference type="SUPFAM" id="SSF109604">
    <property type="entry name" value="HD-domain/PDEase-like"/>
    <property type="match status" value="1"/>
</dbReference>
<dbReference type="CDD" id="cd00077">
    <property type="entry name" value="HDc"/>
    <property type="match status" value="1"/>
</dbReference>
<dbReference type="PROSITE" id="PS51833">
    <property type="entry name" value="HDOD"/>
    <property type="match status" value="1"/>
</dbReference>
<reference evidence="2 3" key="1">
    <citation type="submission" date="2020-05" db="EMBL/GenBank/DDBJ databases">
        <title>Draft genome sequence of Desulfovibrio sp. strain HN2T.</title>
        <authorList>
            <person name="Ueno A."/>
            <person name="Tamazawa S."/>
            <person name="Tamamura S."/>
            <person name="Murakami T."/>
            <person name="Kiyama T."/>
            <person name="Inomata H."/>
            <person name="Amano Y."/>
            <person name="Miyakawa K."/>
            <person name="Tamaki H."/>
            <person name="Naganuma T."/>
            <person name="Kaneko K."/>
        </authorList>
    </citation>
    <scope>NUCLEOTIDE SEQUENCE [LARGE SCALE GENOMIC DNA]</scope>
    <source>
        <strain evidence="2 3">HN2</strain>
    </source>
</reference>
<feature type="domain" description="HDOD" evidence="1">
    <location>
        <begin position="19"/>
        <end position="208"/>
    </location>
</feature>
<comment type="caution">
    <text evidence="2">The sequence shown here is derived from an EMBL/GenBank/DDBJ whole genome shotgun (WGS) entry which is preliminary data.</text>
</comment>
<dbReference type="EMBL" id="BLVO01000013">
    <property type="protein sequence ID" value="GFM33625.1"/>
    <property type="molecule type" value="Genomic_DNA"/>
</dbReference>
<dbReference type="InterPro" id="IPR052340">
    <property type="entry name" value="RNase_Y/CdgJ"/>
</dbReference>
<evidence type="ECO:0000313" key="3">
    <source>
        <dbReference type="Proteomes" id="UP000503840"/>
    </source>
</evidence>
<dbReference type="InterPro" id="IPR013976">
    <property type="entry name" value="HDOD"/>
</dbReference>
<dbReference type="Pfam" id="PF08668">
    <property type="entry name" value="HDOD"/>
    <property type="match status" value="1"/>
</dbReference>
<dbReference type="Gene3D" id="1.10.3210.10">
    <property type="entry name" value="Hypothetical protein af1432"/>
    <property type="match status" value="1"/>
</dbReference>
<dbReference type="PANTHER" id="PTHR33525">
    <property type="match status" value="1"/>
</dbReference>
<proteinExistence type="predicted"/>
<sequence length="279" mass="30865">MMQDMRTEYKGRVLAVKNLPTLPKVLEEVTRLMEDPSTSTEQIAKVITFDQVLSAKVLKMVNSPIYGFPGRISSIQHALVLLGFNVIRGLIISTSVFDDMNKAMVGLWEHSVGCALASGEVAKTLGLKDPEEYAVAGLLHDLGKVVAAVQLPEIKPELEKLVATQDITFLQAEKQLLGFGHDRVNAWLALHWNLPPNISEAISYHHKPLSAQLYTKYACVVHIGNFLTRVFEYGNGGDNNVPVLEPRAMKLLGINQRMLESLLDKLSDAFLEVSDLGFN</sequence>
<gene>
    <name evidence="2" type="ORF">DSM101010T_19900</name>
</gene>
<dbReference type="Proteomes" id="UP000503840">
    <property type="component" value="Unassembled WGS sequence"/>
</dbReference>
<evidence type="ECO:0000259" key="1">
    <source>
        <dbReference type="PROSITE" id="PS51833"/>
    </source>
</evidence>
<dbReference type="AlphaFoldDB" id="A0A7J0BKH5"/>
<accession>A0A7J0BKH5</accession>
<dbReference type="InterPro" id="IPR003607">
    <property type="entry name" value="HD/PDEase_dom"/>
</dbReference>
<keyword evidence="2" id="KW-0378">Hydrolase</keyword>
<name>A0A7J0BKH5_9BACT</name>
<dbReference type="RefSeq" id="WP_174405268.1">
    <property type="nucleotide sequence ID" value="NZ_BLVO01000013.1"/>
</dbReference>
<evidence type="ECO:0000313" key="2">
    <source>
        <dbReference type="EMBL" id="GFM33625.1"/>
    </source>
</evidence>
<dbReference type="PANTHER" id="PTHR33525:SF3">
    <property type="entry name" value="RIBONUCLEASE Y"/>
    <property type="match status" value="1"/>
</dbReference>